<gene>
    <name evidence="1" type="ORF">A3B54_01045</name>
</gene>
<name>A0A1F5H6G2_9BACT</name>
<sequence>MPDKREEIGPPLDITSESARRSIARIKELIAQAEGRVDHQTVENSSDPIVDVQGTDIYTPQDILNPEGLRLPDYARTRGIVNEQVTEVKVDTSGAEIINPKLKTLPQFAAELVRQRAKKKAKI</sequence>
<reference evidence="1 2" key="1">
    <citation type="journal article" date="2016" name="Nat. Commun.">
        <title>Thousands of microbial genomes shed light on interconnected biogeochemical processes in an aquifer system.</title>
        <authorList>
            <person name="Anantharaman K."/>
            <person name="Brown C.T."/>
            <person name="Hug L.A."/>
            <person name="Sharon I."/>
            <person name="Castelle C.J."/>
            <person name="Probst A.J."/>
            <person name="Thomas B.C."/>
            <person name="Singh A."/>
            <person name="Wilkins M.J."/>
            <person name="Karaoz U."/>
            <person name="Brodie E.L."/>
            <person name="Williams K.H."/>
            <person name="Hubbard S.S."/>
            <person name="Banfield J.F."/>
        </authorList>
    </citation>
    <scope>NUCLEOTIDE SEQUENCE [LARGE SCALE GENOMIC DNA]</scope>
</reference>
<protein>
    <submittedName>
        <fullName evidence="1">Uncharacterized protein</fullName>
    </submittedName>
</protein>
<proteinExistence type="predicted"/>
<evidence type="ECO:0000313" key="1">
    <source>
        <dbReference type="EMBL" id="OGD99763.1"/>
    </source>
</evidence>
<accession>A0A1F5H6G2</accession>
<evidence type="ECO:0000313" key="2">
    <source>
        <dbReference type="Proteomes" id="UP000177039"/>
    </source>
</evidence>
<dbReference type="AlphaFoldDB" id="A0A1F5H6G2"/>
<organism evidence="1 2">
    <name type="scientific">Candidatus Curtissbacteria bacterium RIFCSPLOWO2_01_FULL_42_50</name>
    <dbReference type="NCBI Taxonomy" id="1797730"/>
    <lineage>
        <taxon>Bacteria</taxon>
        <taxon>Candidatus Curtissiibacteriota</taxon>
    </lineage>
</organism>
<comment type="caution">
    <text evidence="1">The sequence shown here is derived from an EMBL/GenBank/DDBJ whole genome shotgun (WGS) entry which is preliminary data.</text>
</comment>
<dbReference type="EMBL" id="MFBT01000010">
    <property type="protein sequence ID" value="OGD99763.1"/>
    <property type="molecule type" value="Genomic_DNA"/>
</dbReference>
<dbReference type="Proteomes" id="UP000177039">
    <property type="component" value="Unassembled WGS sequence"/>
</dbReference>